<feature type="compositionally biased region" description="Basic and acidic residues" evidence="1">
    <location>
        <begin position="71"/>
        <end position="82"/>
    </location>
</feature>
<dbReference type="EMBL" id="JAGKSQ010000003">
    <property type="protein sequence ID" value="MBP3951300.1"/>
    <property type="molecule type" value="Genomic_DNA"/>
</dbReference>
<evidence type="ECO:0000256" key="1">
    <source>
        <dbReference type="SAM" id="MobiDB-lite"/>
    </source>
</evidence>
<keyword evidence="4" id="KW-1185">Reference proteome</keyword>
<name>A0A940WZ16_9BACI</name>
<organism evidence="3 4">
    <name type="scientific">Halalkalibacter suaedae</name>
    <dbReference type="NCBI Taxonomy" id="2822140"/>
    <lineage>
        <taxon>Bacteria</taxon>
        <taxon>Bacillati</taxon>
        <taxon>Bacillota</taxon>
        <taxon>Bacilli</taxon>
        <taxon>Bacillales</taxon>
        <taxon>Bacillaceae</taxon>
        <taxon>Halalkalibacter</taxon>
    </lineage>
</organism>
<evidence type="ECO:0000313" key="4">
    <source>
        <dbReference type="Proteomes" id="UP000678228"/>
    </source>
</evidence>
<reference evidence="3" key="1">
    <citation type="submission" date="2021-03" db="EMBL/GenBank/DDBJ databases">
        <title>Bacillus suaedae sp. nov., isolated from Suaeda aralocaspica.</title>
        <authorList>
            <person name="Lei R.F.R."/>
        </authorList>
    </citation>
    <scope>NUCLEOTIDE SEQUENCE</scope>
    <source>
        <strain evidence="3">YZJH907-2</strain>
    </source>
</reference>
<accession>A0A940WZ16</accession>
<comment type="caution">
    <text evidence="3">The sequence shown here is derived from an EMBL/GenBank/DDBJ whole genome shotgun (WGS) entry which is preliminary data.</text>
</comment>
<protein>
    <submittedName>
        <fullName evidence="3">Uncharacterized protein</fullName>
    </submittedName>
</protein>
<dbReference type="RefSeq" id="WP_210596989.1">
    <property type="nucleotide sequence ID" value="NZ_JAGKSQ010000003.1"/>
</dbReference>
<feature type="compositionally biased region" description="Basic and acidic residues" evidence="1">
    <location>
        <begin position="52"/>
        <end position="62"/>
    </location>
</feature>
<evidence type="ECO:0000256" key="2">
    <source>
        <dbReference type="SAM" id="Phobius"/>
    </source>
</evidence>
<feature type="region of interest" description="Disordered" evidence="1">
    <location>
        <begin position="31"/>
        <end position="82"/>
    </location>
</feature>
<dbReference type="AlphaFoldDB" id="A0A940WZ16"/>
<gene>
    <name evidence="3" type="ORF">J7W16_09155</name>
</gene>
<feature type="transmembrane region" description="Helical" evidence="2">
    <location>
        <begin position="6"/>
        <end position="26"/>
    </location>
</feature>
<evidence type="ECO:0000313" key="3">
    <source>
        <dbReference type="EMBL" id="MBP3951300.1"/>
    </source>
</evidence>
<keyword evidence="2" id="KW-0812">Transmembrane</keyword>
<keyword evidence="2" id="KW-1133">Transmembrane helix</keyword>
<keyword evidence="2" id="KW-0472">Membrane</keyword>
<proteinExistence type="predicted"/>
<dbReference type="Proteomes" id="UP000678228">
    <property type="component" value="Unassembled WGS sequence"/>
</dbReference>
<sequence length="169" mass="19496">MEGILDLILGNLVPVIIVIGGLFSFFGRMSKGEQSDENSPSKKPARPNTGKVDWREIFKQEETTSWPGSEQPKDQPPAEKTEVYFDIPEIKDEQEDRQEKMAQKYRETKQYIEDRQRSPILDNEIGRKAPLDLQLNRLSNQEAMKAVVWSEVLGRPRGKQPHQTFVRKS</sequence>